<evidence type="ECO:0000256" key="3">
    <source>
        <dbReference type="ARBA" id="ARBA00022448"/>
    </source>
</evidence>
<dbReference type="GO" id="GO:0015341">
    <property type="term" value="F:zinc efflux antiporter activity"/>
    <property type="evidence" value="ECO:0007669"/>
    <property type="project" value="TreeGrafter"/>
</dbReference>
<dbReference type="Pfam" id="PF16916">
    <property type="entry name" value="ZT_dimer"/>
    <property type="match status" value="3"/>
</dbReference>
<feature type="transmembrane region" description="Helical" evidence="7">
    <location>
        <begin position="49"/>
        <end position="70"/>
    </location>
</feature>
<dbReference type="InterPro" id="IPR036837">
    <property type="entry name" value="Cation_efflux_CTD_sf"/>
</dbReference>
<dbReference type="GO" id="GO:0015086">
    <property type="term" value="F:cadmium ion transmembrane transporter activity"/>
    <property type="evidence" value="ECO:0007669"/>
    <property type="project" value="TreeGrafter"/>
</dbReference>
<feature type="transmembrane region" description="Helical" evidence="7">
    <location>
        <begin position="120"/>
        <end position="144"/>
    </location>
</feature>
<reference evidence="10 11" key="1">
    <citation type="submission" date="2016-07" db="EMBL/GenBank/DDBJ databases">
        <title>Draft Genome Sequence of Methylobrevis pamukkalensis PK2.</title>
        <authorList>
            <person name="Vasilenko O.V."/>
            <person name="Doronina N.V."/>
            <person name="Shmareva M.N."/>
            <person name="Tarlachkov S.V."/>
            <person name="Mustakhimov I."/>
            <person name="Trotsenko Y.A."/>
        </authorList>
    </citation>
    <scope>NUCLEOTIDE SEQUENCE [LARGE SCALE GENOMIC DNA]</scope>
    <source>
        <strain evidence="10 11">PK2</strain>
    </source>
</reference>
<evidence type="ECO:0000256" key="4">
    <source>
        <dbReference type="ARBA" id="ARBA00022692"/>
    </source>
</evidence>
<dbReference type="GO" id="GO:0006882">
    <property type="term" value="P:intracellular zinc ion homeostasis"/>
    <property type="evidence" value="ECO:0007669"/>
    <property type="project" value="TreeGrafter"/>
</dbReference>
<dbReference type="InterPro" id="IPR050291">
    <property type="entry name" value="CDF_Transporter"/>
</dbReference>
<proteinExistence type="inferred from homology"/>
<evidence type="ECO:0000259" key="9">
    <source>
        <dbReference type="Pfam" id="PF16916"/>
    </source>
</evidence>
<evidence type="ECO:0000256" key="5">
    <source>
        <dbReference type="ARBA" id="ARBA00022989"/>
    </source>
</evidence>
<dbReference type="EMBL" id="MCRJ01000097">
    <property type="protein sequence ID" value="ODN69316.1"/>
    <property type="molecule type" value="Genomic_DNA"/>
</dbReference>
<feature type="domain" description="Cation efflux protein cytoplasmic" evidence="9">
    <location>
        <begin position="277"/>
        <end position="333"/>
    </location>
</feature>
<feature type="transmembrane region" description="Helical" evidence="7">
    <location>
        <begin position="82"/>
        <end position="99"/>
    </location>
</feature>
<evidence type="ECO:0000256" key="7">
    <source>
        <dbReference type="SAM" id="Phobius"/>
    </source>
</evidence>
<dbReference type="PANTHER" id="PTHR43840:SF15">
    <property type="entry name" value="MITOCHONDRIAL METAL TRANSPORTER 1-RELATED"/>
    <property type="match status" value="1"/>
</dbReference>
<organism evidence="10 11">
    <name type="scientific">Methylobrevis pamukkalensis</name>
    <dbReference type="NCBI Taxonomy" id="1439726"/>
    <lineage>
        <taxon>Bacteria</taxon>
        <taxon>Pseudomonadati</taxon>
        <taxon>Pseudomonadota</taxon>
        <taxon>Alphaproteobacteria</taxon>
        <taxon>Hyphomicrobiales</taxon>
        <taxon>Pleomorphomonadaceae</taxon>
        <taxon>Methylobrevis</taxon>
    </lineage>
</organism>
<keyword evidence="6 7" id="KW-0472">Membrane</keyword>
<keyword evidence="4 7" id="KW-0812">Transmembrane</keyword>
<keyword evidence="3" id="KW-0813">Transport</keyword>
<dbReference type="GO" id="GO:0015093">
    <property type="term" value="F:ferrous iron transmembrane transporter activity"/>
    <property type="evidence" value="ECO:0007669"/>
    <property type="project" value="TreeGrafter"/>
</dbReference>
<accession>A0A1E3H0H3</accession>
<protein>
    <submittedName>
        <fullName evidence="10">Putative cation efflux system protein</fullName>
    </submittedName>
</protein>
<evidence type="ECO:0000256" key="6">
    <source>
        <dbReference type="ARBA" id="ARBA00023136"/>
    </source>
</evidence>
<keyword evidence="11" id="KW-1185">Reference proteome</keyword>
<feature type="domain" description="Cation efflux protein transmembrane" evidence="8">
    <location>
        <begin position="1"/>
        <end position="175"/>
    </location>
</feature>
<dbReference type="PATRIC" id="fig|1439726.3.peg.3545"/>
<evidence type="ECO:0000313" key="11">
    <source>
        <dbReference type="Proteomes" id="UP000094622"/>
    </source>
</evidence>
<comment type="similarity">
    <text evidence="2">Belongs to the cation diffusion facilitator (CDF) transporter (TC 2.A.4) family.</text>
</comment>
<feature type="domain" description="Cation efflux protein cytoplasmic" evidence="9">
    <location>
        <begin position="364"/>
        <end position="424"/>
    </location>
</feature>
<evidence type="ECO:0000256" key="1">
    <source>
        <dbReference type="ARBA" id="ARBA00004141"/>
    </source>
</evidence>
<dbReference type="AlphaFoldDB" id="A0A1E3H0H3"/>
<dbReference type="SUPFAM" id="SSF161111">
    <property type="entry name" value="Cation efflux protein transmembrane domain-like"/>
    <property type="match status" value="1"/>
</dbReference>
<dbReference type="InterPro" id="IPR002524">
    <property type="entry name" value="Cation_efflux"/>
</dbReference>
<dbReference type="InterPro" id="IPR027469">
    <property type="entry name" value="Cation_efflux_TMD_sf"/>
</dbReference>
<dbReference type="InterPro" id="IPR027470">
    <property type="entry name" value="Cation_efflux_CTD"/>
</dbReference>
<keyword evidence="5 7" id="KW-1133">Transmembrane helix</keyword>
<evidence type="ECO:0000259" key="8">
    <source>
        <dbReference type="Pfam" id="PF01545"/>
    </source>
</evidence>
<evidence type="ECO:0000313" key="10">
    <source>
        <dbReference type="EMBL" id="ODN69316.1"/>
    </source>
</evidence>
<feature type="transmembrane region" description="Helical" evidence="7">
    <location>
        <begin position="150"/>
        <end position="167"/>
    </location>
</feature>
<name>A0A1E3H0H3_9HYPH</name>
<dbReference type="RefSeq" id="WP_169833597.1">
    <property type="nucleotide sequence ID" value="NZ_MCRJ01000097.1"/>
</dbReference>
<dbReference type="Proteomes" id="UP000094622">
    <property type="component" value="Unassembled WGS sequence"/>
</dbReference>
<dbReference type="GO" id="GO:0005886">
    <property type="term" value="C:plasma membrane"/>
    <property type="evidence" value="ECO:0007669"/>
    <property type="project" value="TreeGrafter"/>
</dbReference>
<comment type="subcellular location">
    <subcellularLocation>
        <location evidence="1">Membrane</location>
        <topology evidence="1">Multi-pass membrane protein</topology>
    </subcellularLocation>
</comment>
<dbReference type="PANTHER" id="PTHR43840">
    <property type="entry name" value="MITOCHONDRIAL METAL TRANSPORTER 1-RELATED"/>
    <property type="match status" value="1"/>
</dbReference>
<evidence type="ECO:0000256" key="2">
    <source>
        <dbReference type="ARBA" id="ARBA00008114"/>
    </source>
</evidence>
<sequence>MIGSLALITDAFHSATDFLATAVTLFTVRLADRPPDETHPYGHGKFENIAALALSALLLVLAGGVSVEAVQRLTEGAPPPQLSFIAFAVLGVEILVNVWRTYDLNRVAKETGSHALAADALHFGSDVLSSIAVLCGFLATLAGYAWADSAATLAVAVLIGVLALKLLKGTIDQLVDAVPRGMIAGLTRVIDDVPGVVSVRTVRVRNVGSSRFVDTLIDVPRHFTLEELVTLKDAVSLAVQSEIGAGEVAVSTLPIALDDESVRQQVLIAASRVGVPVHHITIQHLGDKLSISLDIEVDGEMPLGSAHDAASRLEDAIRAEVGGDAEVETHLEPMLADLLPGETITDHRAAAIAADLAEVAPALDVSDVHNVRVRLLGDGLFVAFHCRFHPETSTAAVHAALDDLERSVRTRWPAILRIVSHPEPLKG</sequence>
<dbReference type="SUPFAM" id="SSF160240">
    <property type="entry name" value="Cation efflux protein cytoplasmic domain-like"/>
    <property type="match status" value="3"/>
</dbReference>
<dbReference type="Gene3D" id="1.20.1510.10">
    <property type="entry name" value="Cation efflux protein transmembrane domain"/>
    <property type="match status" value="1"/>
</dbReference>
<dbReference type="NCBIfam" id="TIGR01297">
    <property type="entry name" value="CDF"/>
    <property type="match status" value="1"/>
</dbReference>
<dbReference type="InterPro" id="IPR058533">
    <property type="entry name" value="Cation_efflux_TM"/>
</dbReference>
<comment type="caution">
    <text evidence="10">The sequence shown here is derived from an EMBL/GenBank/DDBJ whole genome shotgun (WGS) entry which is preliminary data.</text>
</comment>
<dbReference type="Gene3D" id="3.30.70.1350">
    <property type="entry name" value="Cation efflux protein, cytoplasmic domain"/>
    <property type="match status" value="3"/>
</dbReference>
<dbReference type="Pfam" id="PF01545">
    <property type="entry name" value="Cation_efflux"/>
    <property type="match status" value="1"/>
</dbReference>
<gene>
    <name evidence="10" type="ORF">A6302_03371</name>
</gene>
<feature type="domain" description="Cation efflux protein cytoplasmic" evidence="9">
    <location>
        <begin position="186"/>
        <end position="248"/>
    </location>
</feature>